<comment type="caution">
    <text evidence="3">The sequence shown here is derived from an EMBL/GenBank/DDBJ whole genome shotgun (WGS) entry which is preliminary data.</text>
</comment>
<evidence type="ECO:0000259" key="2">
    <source>
        <dbReference type="Pfam" id="PF04892"/>
    </source>
</evidence>
<dbReference type="Proteomes" id="UP001596410">
    <property type="component" value="Unassembled WGS sequence"/>
</dbReference>
<keyword evidence="1" id="KW-0472">Membrane</keyword>
<gene>
    <name evidence="3" type="ORF">ACFQIC_14110</name>
</gene>
<protein>
    <submittedName>
        <fullName evidence="3">VanZ family protein</fullName>
    </submittedName>
</protein>
<dbReference type="PIRSF" id="PIRSF019083">
    <property type="entry name" value="UCP019083_VanZ"/>
    <property type="match status" value="1"/>
</dbReference>
<dbReference type="InterPro" id="IPR016747">
    <property type="entry name" value="Phosphotransbutyrylase"/>
</dbReference>
<sequence>MKKIMYWLPAFAWMGIIFYSSSTPYEEQNVQPLLGKWLDLSWLSPYLDWVSFTYNQSPVSIATHGVEGLIEFFLRKGAHVGVFLVLTLLFYGALYYTLNKTNRALWLAWVLTVIYAIFDELHQGITPNRTPYAGDVILDAVGGLLGVGLVLFFKRYRRKNTFTIE</sequence>
<proteinExistence type="predicted"/>
<dbReference type="InterPro" id="IPR006976">
    <property type="entry name" value="VanZ-like"/>
</dbReference>
<feature type="domain" description="VanZ-like" evidence="2">
    <location>
        <begin position="7"/>
        <end position="153"/>
    </location>
</feature>
<dbReference type="PANTHER" id="PTHR28008">
    <property type="entry name" value="DOMAIN PROTEIN, PUTATIVE (AFU_ORTHOLOGUE AFUA_3G10980)-RELATED"/>
    <property type="match status" value="1"/>
</dbReference>
<feature type="transmembrane region" description="Helical" evidence="1">
    <location>
        <begin position="131"/>
        <end position="153"/>
    </location>
</feature>
<name>A0ABW2EPE3_9BACI</name>
<keyword evidence="1" id="KW-0812">Transmembrane</keyword>
<feature type="transmembrane region" description="Helical" evidence="1">
    <location>
        <begin position="105"/>
        <end position="125"/>
    </location>
</feature>
<dbReference type="PANTHER" id="PTHR28008:SF1">
    <property type="entry name" value="DOMAIN PROTEIN, PUTATIVE (AFU_ORTHOLOGUE AFUA_3G10980)-RELATED"/>
    <property type="match status" value="1"/>
</dbReference>
<organism evidence="3 4">
    <name type="scientific">Halobacillus seohaensis</name>
    <dbReference type="NCBI Taxonomy" id="447421"/>
    <lineage>
        <taxon>Bacteria</taxon>
        <taxon>Bacillati</taxon>
        <taxon>Bacillota</taxon>
        <taxon>Bacilli</taxon>
        <taxon>Bacillales</taxon>
        <taxon>Bacillaceae</taxon>
        <taxon>Halobacillus</taxon>
    </lineage>
</organism>
<accession>A0ABW2EPE3</accession>
<reference evidence="4" key="1">
    <citation type="journal article" date="2019" name="Int. J. Syst. Evol. Microbiol.">
        <title>The Global Catalogue of Microorganisms (GCM) 10K type strain sequencing project: providing services to taxonomists for standard genome sequencing and annotation.</title>
        <authorList>
            <consortium name="The Broad Institute Genomics Platform"/>
            <consortium name="The Broad Institute Genome Sequencing Center for Infectious Disease"/>
            <person name="Wu L."/>
            <person name="Ma J."/>
        </authorList>
    </citation>
    <scope>NUCLEOTIDE SEQUENCE [LARGE SCALE GENOMIC DNA]</scope>
    <source>
        <strain evidence="4">CGMCC 4.1621</strain>
    </source>
</reference>
<evidence type="ECO:0000256" key="1">
    <source>
        <dbReference type="SAM" id="Phobius"/>
    </source>
</evidence>
<feature type="transmembrane region" description="Helical" evidence="1">
    <location>
        <begin position="78"/>
        <end position="98"/>
    </location>
</feature>
<keyword evidence="4" id="KW-1185">Reference proteome</keyword>
<keyword evidence="1" id="KW-1133">Transmembrane helix</keyword>
<dbReference type="NCBIfam" id="NF037970">
    <property type="entry name" value="vanZ_1"/>
    <property type="match status" value="1"/>
</dbReference>
<evidence type="ECO:0000313" key="3">
    <source>
        <dbReference type="EMBL" id="MFC7062964.1"/>
    </source>
</evidence>
<dbReference type="EMBL" id="JBHSZV010000035">
    <property type="protein sequence ID" value="MFC7062964.1"/>
    <property type="molecule type" value="Genomic_DNA"/>
</dbReference>
<dbReference type="Pfam" id="PF04892">
    <property type="entry name" value="VanZ"/>
    <property type="match status" value="1"/>
</dbReference>
<evidence type="ECO:0000313" key="4">
    <source>
        <dbReference type="Proteomes" id="UP001596410"/>
    </source>
</evidence>
<dbReference type="RefSeq" id="WP_204708926.1">
    <property type="nucleotide sequence ID" value="NZ_JBHSZV010000035.1"/>
</dbReference>